<dbReference type="InterPro" id="IPR037855">
    <property type="entry name" value="Vps36"/>
</dbReference>
<comment type="subcellular location">
    <subcellularLocation>
        <location evidence="9">Cytoplasm</location>
    </subcellularLocation>
    <subcellularLocation>
        <location evidence="9">Endosome</location>
    </subcellularLocation>
</comment>
<dbReference type="CDD" id="cd13226">
    <property type="entry name" value="PH-GRAM-like_Eap45"/>
    <property type="match status" value="1"/>
</dbReference>
<evidence type="ECO:0000259" key="11">
    <source>
        <dbReference type="PROSITE" id="PS51495"/>
    </source>
</evidence>
<dbReference type="eggNOG" id="KOG2760">
    <property type="taxonomic scope" value="Eukaryota"/>
</dbReference>
<dbReference type="InterPro" id="IPR011993">
    <property type="entry name" value="PH-like_dom_sf"/>
</dbReference>
<dbReference type="Pfam" id="PF11605">
    <property type="entry name" value="Vps36_ESCRT-II"/>
    <property type="match status" value="1"/>
</dbReference>
<keyword evidence="6 9" id="KW-0653">Protein transport</keyword>
<dbReference type="GO" id="GO:0043130">
    <property type="term" value="F:ubiquitin binding"/>
    <property type="evidence" value="ECO:0007669"/>
    <property type="project" value="UniProtKB-UniRule"/>
</dbReference>
<dbReference type="InterPro" id="IPR021648">
    <property type="entry name" value="GLUE_dom"/>
</dbReference>
<evidence type="ECO:0000256" key="6">
    <source>
        <dbReference type="ARBA" id="ARBA00022927"/>
    </source>
</evidence>
<evidence type="ECO:0000256" key="1">
    <source>
        <dbReference type="ARBA" id="ARBA00009697"/>
    </source>
</evidence>
<dbReference type="InterPro" id="IPR040608">
    <property type="entry name" value="Snf8/Vps36"/>
</dbReference>
<dbReference type="SUPFAM" id="SSF46785">
    <property type="entry name" value="Winged helix' DNA-binding domain"/>
    <property type="match status" value="2"/>
</dbReference>
<dbReference type="InterPro" id="IPR036390">
    <property type="entry name" value="WH_DNA-bd_sf"/>
</dbReference>
<evidence type="ECO:0000256" key="5">
    <source>
        <dbReference type="ARBA" id="ARBA00022753"/>
    </source>
</evidence>
<evidence type="ECO:0000256" key="4">
    <source>
        <dbReference type="ARBA" id="ARBA00022490"/>
    </source>
</evidence>
<keyword evidence="3 9" id="KW-0813">Transport</keyword>
<feature type="compositionally biased region" description="Low complexity" evidence="10">
    <location>
        <begin position="134"/>
        <end position="154"/>
    </location>
</feature>
<organism>
    <name type="scientific">Branchiostoma floridae</name>
    <name type="common">Florida lancelet</name>
    <name type="synonym">Amphioxus</name>
    <dbReference type="NCBI Taxonomy" id="7739"/>
    <lineage>
        <taxon>Eukaryota</taxon>
        <taxon>Metazoa</taxon>
        <taxon>Chordata</taxon>
        <taxon>Cephalochordata</taxon>
        <taxon>Leptocardii</taxon>
        <taxon>Amphioxiformes</taxon>
        <taxon>Branchiostomatidae</taxon>
        <taxon>Branchiostoma</taxon>
    </lineage>
</organism>
<accession>C3Y3K6</accession>
<evidence type="ECO:0000256" key="8">
    <source>
        <dbReference type="ARBA" id="ARBA00030114"/>
    </source>
</evidence>
<keyword evidence="7" id="KW-0175">Coiled coil</keyword>
<dbReference type="InParanoid" id="C3Y3K6"/>
<reference evidence="12" key="1">
    <citation type="journal article" date="2008" name="Nature">
        <title>The amphioxus genome and the evolution of the chordate karyotype.</title>
        <authorList>
            <consortium name="US DOE Joint Genome Institute (JGI-PGF)"/>
            <person name="Putnam N.H."/>
            <person name="Butts T."/>
            <person name="Ferrier D.E.K."/>
            <person name="Furlong R.F."/>
            <person name="Hellsten U."/>
            <person name="Kawashima T."/>
            <person name="Robinson-Rechavi M."/>
            <person name="Shoguchi E."/>
            <person name="Terry A."/>
            <person name="Yu J.-K."/>
            <person name="Benito-Gutierrez E.L."/>
            <person name="Dubchak I."/>
            <person name="Garcia-Fernandez J."/>
            <person name="Gibson-Brown J.J."/>
            <person name="Grigoriev I.V."/>
            <person name="Horton A.C."/>
            <person name="de Jong P.J."/>
            <person name="Jurka J."/>
            <person name="Kapitonov V.V."/>
            <person name="Kohara Y."/>
            <person name="Kuroki Y."/>
            <person name="Lindquist E."/>
            <person name="Lucas S."/>
            <person name="Osoegawa K."/>
            <person name="Pennacchio L.A."/>
            <person name="Salamov A.A."/>
            <person name="Satou Y."/>
            <person name="Sauka-Spengler T."/>
            <person name="Schmutz J."/>
            <person name="Shin-I T."/>
            <person name="Toyoda A."/>
            <person name="Bronner-Fraser M."/>
            <person name="Fujiyama A."/>
            <person name="Holland L.Z."/>
            <person name="Holland P.W.H."/>
            <person name="Satoh N."/>
            <person name="Rokhsar D.S."/>
        </authorList>
    </citation>
    <scope>NUCLEOTIDE SEQUENCE [LARGE SCALE GENOMIC DNA]</scope>
    <source>
        <strain evidence="12">S238N-H82</strain>
        <tissue evidence="12">Testes</tissue>
    </source>
</reference>
<evidence type="ECO:0000256" key="7">
    <source>
        <dbReference type="ARBA" id="ARBA00023054"/>
    </source>
</evidence>
<protein>
    <recommendedName>
        <fullName evidence="2 9">Vacuolar protein-sorting-associated protein 36</fullName>
    </recommendedName>
    <alternativeName>
        <fullName evidence="8 9">ESCRT-II complex subunit VPS36</fullName>
    </alternativeName>
</protein>
<dbReference type="PROSITE" id="PS51495">
    <property type="entry name" value="GLUE"/>
    <property type="match status" value="1"/>
</dbReference>
<evidence type="ECO:0000313" key="12">
    <source>
        <dbReference type="EMBL" id="EEN64882.1"/>
    </source>
</evidence>
<sequence length="392" mass="44007">MDRFMWTNGLLEPHEDLKAQQHGIKIYDGEDKTPFEYGTLILTSHRLIWRDHKRSDCVLALPLSQIVFLEETESGLGKSAKIVVHLNPALPNRPPGPVASSQNSYIRLSFKDAGETEFHRRFTEELARRSWEMTQADPAQQQQQAAQAGPTGARRAGIVGIERKLEQKRKETDQTISVAFEDLSNLMEKAKDMVGLSKTIAQKIQDKQGAISEDETVQFKSYLLSLGIPNPVTRETHGSGTNYHMQLAKELSQVLQQPLQECGGMMSLADVYCRVNRARGMELLSPDDLLNACKLLEALNLPIRLREFDSGVVVVQLVSHSEEEVVRETTRLVEESGSLTAEELSRVASFSVMLAKEKLLTTEKKGLLCRDDTVEGLRFYPNLFMTKPVIEA</sequence>
<dbReference type="GO" id="GO:0032266">
    <property type="term" value="F:phosphatidylinositol-3-phosphate binding"/>
    <property type="evidence" value="ECO:0007669"/>
    <property type="project" value="UniProtKB-UniRule"/>
</dbReference>
<name>C3Y3K6_BRAFL</name>
<dbReference type="SUPFAM" id="SSF50729">
    <property type="entry name" value="PH domain-like"/>
    <property type="match status" value="1"/>
</dbReference>
<comment type="similarity">
    <text evidence="1 9">Belongs to the VPS36 family.</text>
</comment>
<feature type="domain" description="GLUE N-terminal" evidence="11">
    <location>
        <begin position="1"/>
        <end position="138"/>
    </location>
</feature>
<dbReference type="PANTHER" id="PTHR13128">
    <property type="entry name" value="VACUOLAR PROTEIN-SORTING-ASSOCIATED PROTEIN 36"/>
    <property type="match status" value="1"/>
</dbReference>
<comment type="subunit">
    <text evidence="9">Component of the endosomal sorting complex required for transport II (ESCRT-II).</text>
</comment>
<dbReference type="Gene3D" id="2.30.29.30">
    <property type="entry name" value="Pleckstrin-homology domain (PH domain)/Phosphotyrosine-binding domain (PTB)"/>
    <property type="match status" value="1"/>
</dbReference>
<feature type="region of interest" description="Disordered" evidence="10">
    <location>
        <begin position="131"/>
        <end position="154"/>
    </location>
</feature>
<dbReference type="GO" id="GO:0000814">
    <property type="term" value="C:ESCRT II complex"/>
    <property type="evidence" value="ECO:0007669"/>
    <property type="project" value="UniProtKB-UniRule"/>
</dbReference>
<evidence type="ECO:0000256" key="3">
    <source>
        <dbReference type="ARBA" id="ARBA00022448"/>
    </source>
</evidence>
<dbReference type="GO" id="GO:0043328">
    <property type="term" value="P:protein transport to vacuole involved in ubiquitin-dependent protein catabolic process via the multivesicular body sorting pathway"/>
    <property type="evidence" value="ECO:0007669"/>
    <property type="project" value="UniProtKB-UniRule"/>
</dbReference>
<dbReference type="Pfam" id="PF04157">
    <property type="entry name" value="EAP30"/>
    <property type="match status" value="1"/>
</dbReference>
<keyword evidence="4 9" id="KW-0963">Cytoplasm</keyword>
<dbReference type="FunFam" id="2.30.29.30:FF:000241">
    <property type="entry name" value="Vacuolar protein sorting 36 homolog"/>
    <property type="match status" value="1"/>
</dbReference>
<dbReference type="Gene3D" id="1.10.10.10">
    <property type="entry name" value="Winged helix-like DNA-binding domain superfamily/Winged helix DNA-binding domain"/>
    <property type="match status" value="2"/>
</dbReference>
<gene>
    <name evidence="12" type="ORF">BRAFLDRAFT_116073</name>
</gene>
<dbReference type="FunFam" id="1.10.10.10:FF:000203">
    <property type="entry name" value="Vacuolar protein sorting 36 homolog"/>
    <property type="match status" value="1"/>
</dbReference>
<evidence type="ECO:0000256" key="2">
    <source>
        <dbReference type="ARBA" id="ARBA00017953"/>
    </source>
</evidence>
<dbReference type="EMBL" id="GG666484">
    <property type="protein sequence ID" value="EEN64882.1"/>
    <property type="molecule type" value="Genomic_DNA"/>
</dbReference>
<evidence type="ECO:0000256" key="10">
    <source>
        <dbReference type="SAM" id="MobiDB-lite"/>
    </source>
</evidence>
<keyword evidence="5 9" id="KW-0967">Endosome</keyword>
<dbReference type="InterPro" id="IPR036388">
    <property type="entry name" value="WH-like_DNA-bd_sf"/>
</dbReference>
<dbReference type="STRING" id="7739.C3Y3K6"/>
<dbReference type="AlphaFoldDB" id="C3Y3K6"/>
<evidence type="ECO:0000256" key="9">
    <source>
        <dbReference type="RuleBase" id="RU367095"/>
    </source>
</evidence>
<dbReference type="Gene3D" id="6.10.140.260">
    <property type="match status" value="1"/>
</dbReference>
<dbReference type="FunFam" id="1.10.10.10:FF:000170">
    <property type="entry name" value="Vacuolar protein-sorting-associated protein 36"/>
    <property type="match status" value="1"/>
</dbReference>
<proteinExistence type="inferred from homology"/>
<dbReference type="GO" id="GO:0031902">
    <property type="term" value="C:late endosome membrane"/>
    <property type="evidence" value="ECO:0007669"/>
    <property type="project" value="UniProtKB-UniRule"/>
</dbReference>
<dbReference type="PANTHER" id="PTHR13128:SF12">
    <property type="entry name" value="VACUOLAR PROTEIN-SORTING-ASSOCIATED PROTEIN 36"/>
    <property type="match status" value="1"/>
</dbReference>
<comment type="function">
    <text evidence="9">Component of the ESCRT-II complex (endosomal sorting complex required for transport II), which is required for multivesicular body (MVB) formation and sorting of endosomal cargo proteins into MVBs.</text>
</comment>